<reference evidence="8 9" key="1">
    <citation type="submission" date="2020-07" db="EMBL/GenBank/DDBJ databases">
        <title>Genomic Encyclopedia of Type Strains, Phase IV (KMG-V): Genome sequencing to study the core and pangenomes of soil and plant-associated prokaryotes.</title>
        <authorList>
            <person name="Whitman W."/>
        </authorList>
    </citation>
    <scope>NUCLEOTIDE SEQUENCE [LARGE SCALE GENOMIC DNA]</scope>
    <source>
        <strain evidence="8 9">SAS40</strain>
    </source>
</reference>
<dbReference type="PROSITE" id="PS00444">
    <property type="entry name" value="POLYPRENYL_SYNTHASE_2"/>
    <property type="match status" value="1"/>
</dbReference>
<evidence type="ECO:0000256" key="4">
    <source>
        <dbReference type="ARBA" id="ARBA00022723"/>
    </source>
</evidence>
<dbReference type="InterPro" id="IPR008949">
    <property type="entry name" value="Isoprenoid_synthase_dom_sf"/>
</dbReference>
<keyword evidence="6" id="KW-0414">Isoprene biosynthesis</keyword>
<dbReference type="SFLD" id="SFLDG01017">
    <property type="entry name" value="Polyprenyl_Transferase_Like"/>
    <property type="match status" value="1"/>
</dbReference>
<comment type="cofactor">
    <cofactor evidence="1">
        <name>Mg(2+)</name>
        <dbReference type="ChEBI" id="CHEBI:18420"/>
    </cofactor>
</comment>
<evidence type="ECO:0000313" key="8">
    <source>
        <dbReference type="EMBL" id="NYE85857.1"/>
    </source>
</evidence>
<name>A0A7Y9IZ74_9BURK</name>
<dbReference type="GO" id="GO:0005737">
    <property type="term" value="C:cytoplasm"/>
    <property type="evidence" value="ECO:0007669"/>
    <property type="project" value="UniProtKB-ARBA"/>
</dbReference>
<evidence type="ECO:0000256" key="7">
    <source>
        <dbReference type="RuleBase" id="RU004466"/>
    </source>
</evidence>
<dbReference type="FunFam" id="1.10.600.10:FF:000001">
    <property type="entry name" value="Geranylgeranyl diphosphate synthase"/>
    <property type="match status" value="1"/>
</dbReference>
<dbReference type="RefSeq" id="WP_179590313.1">
    <property type="nucleotide sequence ID" value="NZ_JACBYR010000003.1"/>
</dbReference>
<dbReference type="GO" id="GO:0046872">
    <property type="term" value="F:metal ion binding"/>
    <property type="evidence" value="ECO:0007669"/>
    <property type="project" value="UniProtKB-KW"/>
</dbReference>
<dbReference type="SFLD" id="SFLDS00005">
    <property type="entry name" value="Isoprenoid_Synthase_Type_I"/>
    <property type="match status" value="1"/>
</dbReference>
<evidence type="ECO:0000256" key="3">
    <source>
        <dbReference type="ARBA" id="ARBA00022679"/>
    </source>
</evidence>
<dbReference type="NCBIfam" id="NF045485">
    <property type="entry name" value="FPPsyn"/>
    <property type="match status" value="1"/>
</dbReference>
<dbReference type="PANTHER" id="PTHR43281">
    <property type="entry name" value="FARNESYL DIPHOSPHATE SYNTHASE"/>
    <property type="match status" value="1"/>
</dbReference>
<dbReference type="Proteomes" id="UP000542125">
    <property type="component" value="Unassembled WGS sequence"/>
</dbReference>
<dbReference type="GO" id="GO:0004337">
    <property type="term" value="F:(2E,6E)-farnesyl diphosphate synthase activity"/>
    <property type="evidence" value="ECO:0007669"/>
    <property type="project" value="UniProtKB-EC"/>
</dbReference>
<dbReference type="Gene3D" id="1.10.600.10">
    <property type="entry name" value="Farnesyl Diphosphate Synthase"/>
    <property type="match status" value="1"/>
</dbReference>
<dbReference type="EC" id="2.5.1.10" evidence="8"/>
<comment type="caution">
    <text evidence="8">The sequence shown here is derived from an EMBL/GenBank/DDBJ whole genome shotgun (WGS) entry which is preliminary data.</text>
</comment>
<dbReference type="GO" id="GO:0016114">
    <property type="term" value="P:terpenoid biosynthetic process"/>
    <property type="evidence" value="ECO:0007669"/>
    <property type="project" value="UniProtKB-ARBA"/>
</dbReference>
<dbReference type="GO" id="GO:0004161">
    <property type="term" value="F:dimethylallyltranstransferase activity"/>
    <property type="evidence" value="ECO:0007669"/>
    <property type="project" value="UniProtKB-EC"/>
</dbReference>
<dbReference type="Pfam" id="PF00348">
    <property type="entry name" value="polyprenyl_synt"/>
    <property type="match status" value="1"/>
</dbReference>
<sequence>MKADFQTWMGACGDRIETALARLLPPAELAPTRLHEAMRYAALGGGKRVRPMLVYAAGEACGATPAADMALDGAAAAVEFIHVYSLVHDDMPCMDDDALRRGRPTVHVQYDEACALLVGDALQTLAFDVLSQLPLAPALTVQAMQVLSQASGSAGMAGGQAIDLMNVGQRLSLAELEGMHRLKTGALLRASAALGGIVTAATSEQRRALDAYTHAVGLAFQVVDDILDVTADSGQLGKTAGKDAAADKPTYVSHLGLDEARSLAESLRQQAHAALAPFNGAARRLAELADFIVLRDR</sequence>
<dbReference type="InterPro" id="IPR053378">
    <property type="entry name" value="Prenyl_diphosphate_synthase"/>
</dbReference>
<evidence type="ECO:0000256" key="6">
    <source>
        <dbReference type="ARBA" id="ARBA00023229"/>
    </source>
</evidence>
<dbReference type="InterPro" id="IPR033749">
    <property type="entry name" value="Polyprenyl_synt_CS"/>
</dbReference>
<keyword evidence="9" id="KW-1185">Reference proteome</keyword>
<accession>A0A7Y9IZ74</accession>
<gene>
    <name evidence="8" type="ORF">FHW18_005176</name>
</gene>
<dbReference type="PANTHER" id="PTHR43281:SF1">
    <property type="entry name" value="FARNESYL DIPHOSPHATE SYNTHASE"/>
    <property type="match status" value="1"/>
</dbReference>
<comment type="similarity">
    <text evidence="2 7">Belongs to the FPP/GGPP synthase family.</text>
</comment>
<dbReference type="AlphaFoldDB" id="A0A7Y9IZ74"/>
<proteinExistence type="inferred from homology"/>
<dbReference type="SUPFAM" id="SSF48576">
    <property type="entry name" value="Terpenoid synthases"/>
    <property type="match status" value="1"/>
</dbReference>
<evidence type="ECO:0000256" key="5">
    <source>
        <dbReference type="ARBA" id="ARBA00022842"/>
    </source>
</evidence>
<dbReference type="InterPro" id="IPR000092">
    <property type="entry name" value="Polyprenyl_synt"/>
</dbReference>
<keyword evidence="4" id="KW-0479">Metal-binding</keyword>
<keyword evidence="5" id="KW-0460">Magnesium</keyword>
<dbReference type="EC" id="2.5.1.1" evidence="8"/>
<evidence type="ECO:0000256" key="1">
    <source>
        <dbReference type="ARBA" id="ARBA00001946"/>
    </source>
</evidence>
<dbReference type="CDD" id="cd00685">
    <property type="entry name" value="Trans_IPPS_HT"/>
    <property type="match status" value="1"/>
</dbReference>
<evidence type="ECO:0000313" key="9">
    <source>
        <dbReference type="Proteomes" id="UP000542125"/>
    </source>
</evidence>
<dbReference type="EMBL" id="JACBYR010000003">
    <property type="protein sequence ID" value="NYE85857.1"/>
    <property type="molecule type" value="Genomic_DNA"/>
</dbReference>
<organism evidence="8 9">
    <name type="scientific">Pigmentiphaga litoralis</name>
    <dbReference type="NCBI Taxonomy" id="516702"/>
    <lineage>
        <taxon>Bacteria</taxon>
        <taxon>Pseudomonadati</taxon>
        <taxon>Pseudomonadota</taxon>
        <taxon>Betaproteobacteria</taxon>
        <taxon>Burkholderiales</taxon>
        <taxon>Alcaligenaceae</taxon>
        <taxon>Pigmentiphaga</taxon>
    </lineage>
</organism>
<dbReference type="PROSITE" id="PS00723">
    <property type="entry name" value="POLYPRENYL_SYNTHASE_1"/>
    <property type="match status" value="1"/>
</dbReference>
<evidence type="ECO:0000256" key="2">
    <source>
        <dbReference type="ARBA" id="ARBA00006706"/>
    </source>
</evidence>
<keyword evidence="3 7" id="KW-0808">Transferase</keyword>
<protein>
    <submittedName>
        <fullName evidence="8">Farnesyl diphosphate synthase</fullName>
        <ecNumber evidence="8">2.5.1.1</ecNumber>
        <ecNumber evidence="8">2.5.1.10</ecNumber>
    </submittedName>
</protein>